<dbReference type="Proteomes" id="UP000005837">
    <property type="component" value="Unassembled WGS sequence"/>
</dbReference>
<reference evidence="1 2" key="1">
    <citation type="submission" date="2009-01" db="EMBL/GenBank/DDBJ databases">
        <authorList>
            <person name="Fulton L."/>
            <person name="Clifton S."/>
            <person name="Chinwalla A.T."/>
            <person name="Mitreva M."/>
            <person name="Sodergren E."/>
            <person name="Weinstock G."/>
            <person name="Clifton S."/>
            <person name="Dooling D.J."/>
            <person name="Fulton B."/>
            <person name="Minx P."/>
            <person name="Pepin K.H."/>
            <person name="Johnson M."/>
            <person name="Bhonagiri V."/>
            <person name="Nash W.E."/>
            <person name="Mardis E.R."/>
            <person name="Wilson R.K."/>
        </authorList>
    </citation>
    <scope>NUCLEOTIDE SEQUENCE [LARGE SCALE GENOMIC DNA]</scope>
    <source>
        <strain evidence="1 2">ATCC 23834</strain>
    </source>
</reference>
<organism evidence="1 2">
    <name type="scientific">Eikenella corrodens ATCC 23834</name>
    <dbReference type="NCBI Taxonomy" id="546274"/>
    <lineage>
        <taxon>Bacteria</taxon>
        <taxon>Pseudomonadati</taxon>
        <taxon>Pseudomonadota</taxon>
        <taxon>Betaproteobacteria</taxon>
        <taxon>Neisseriales</taxon>
        <taxon>Neisseriaceae</taxon>
        <taxon>Eikenella</taxon>
    </lineage>
</organism>
<dbReference type="HOGENOM" id="CLU_3232961_0_0_4"/>
<accession>C0DYL6</accession>
<dbReference type="eggNOG" id="COG1522">
    <property type="taxonomic scope" value="Bacteria"/>
</dbReference>
<dbReference type="EMBL" id="ACEA01000055">
    <property type="protein sequence ID" value="EEG22827.1"/>
    <property type="molecule type" value="Genomic_DNA"/>
</dbReference>
<name>C0DYL6_EIKCO</name>
<proteinExistence type="predicted"/>
<comment type="caution">
    <text evidence="1">The sequence shown here is derived from an EMBL/GenBank/DDBJ whole genome shotgun (WGS) entry which is preliminary data.</text>
</comment>
<dbReference type="AlphaFoldDB" id="C0DYL6"/>
<sequence length="43" mass="4914">MSAYRDMLGKILLQLPSAVESRSYVVMEEVKENGPLALEDWED</sequence>
<gene>
    <name evidence="1" type="ORF">EIKCOROL_02482</name>
</gene>
<evidence type="ECO:0000313" key="2">
    <source>
        <dbReference type="Proteomes" id="UP000005837"/>
    </source>
</evidence>
<protein>
    <submittedName>
        <fullName evidence="1">Uncharacterized protein</fullName>
    </submittedName>
</protein>
<evidence type="ECO:0000313" key="1">
    <source>
        <dbReference type="EMBL" id="EEG22827.1"/>
    </source>
</evidence>